<evidence type="ECO:0000313" key="3">
    <source>
        <dbReference type="Proteomes" id="UP001107558"/>
    </source>
</evidence>
<dbReference type="OrthoDB" id="7817040at2759"/>
<proteinExistence type="predicted"/>
<dbReference type="PANTHER" id="PTHR20898:SF0">
    <property type="entry name" value="DAEDALUS ON 3-RELATED"/>
    <property type="match status" value="1"/>
</dbReference>
<evidence type="ECO:0000256" key="1">
    <source>
        <dbReference type="SAM" id="SignalP"/>
    </source>
</evidence>
<dbReference type="PROSITE" id="PS51257">
    <property type="entry name" value="PROKAR_LIPOPROTEIN"/>
    <property type="match status" value="1"/>
</dbReference>
<keyword evidence="1" id="KW-0732">Signal</keyword>
<organism evidence="2 3">
    <name type="scientific">Polypedilum vanderplanki</name>
    <name type="common">Sleeping chironomid midge</name>
    <dbReference type="NCBI Taxonomy" id="319348"/>
    <lineage>
        <taxon>Eukaryota</taxon>
        <taxon>Metazoa</taxon>
        <taxon>Ecdysozoa</taxon>
        <taxon>Arthropoda</taxon>
        <taxon>Hexapoda</taxon>
        <taxon>Insecta</taxon>
        <taxon>Pterygota</taxon>
        <taxon>Neoptera</taxon>
        <taxon>Endopterygota</taxon>
        <taxon>Diptera</taxon>
        <taxon>Nematocera</taxon>
        <taxon>Chironomoidea</taxon>
        <taxon>Chironomidae</taxon>
        <taxon>Chironominae</taxon>
        <taxon>Polypedilum</taxon>
        <taxon>Polypedilum</taxon>
    </lineage>
</organism>
<dbReference type="Proteomes" id="UP001107558">
    <property type="component" value="Chromosome 1"/>
</dbReference>
<name>A0A9J6CNK7_POLVA</name>
<protein>
    <recommendedName>
        <fullName evidence="4">MD-2-related lipid-recognition domain-containing protein</fullName>
    </recommendedName>
</protein>
<gene>
    <name evidence="2" type="ORF">PVAND_012775</name>
</gene>
<sequence>MKILLQSIAIVSILFSCSISFHATFKSIKCSSSSLSIYPNYSCYIKPYKKNIATMSILLHLRKKTYKCNIDITVLFKQKISAYYRTIVNTTVDLCEFLSGSDKNKLLKLFYDVVIEYVPKELNHPCPFEGTINIYNISFANANLTDLQKLNLPDGFFKGIVRYYNKWDQNIISFQLVVEITDKKNKDF</sequence>
<dbReference type="Pfam" id="PF06477">
    <property type="entry name" value="DUF1091"/>
    <property type="match status" value="1"/>
</dbReference>
<evidence type="ECO:0008006" key="4">
    <source>
        <dbReference type="Google" id="ProtNLM"/>
    </source>
</evidence>
<accession>A0A9J6CNK7</accession>
<keyword evidence="3" id="KW-1185">Reference proteome</keyword>
<reference evidence="2" key="1">
    <citation type="submission" date="2021-03" db="EMBL/GenBank/DDBJ databases">
        <title>Chromosome level genome of the anhydrobiotic midge Polypedilum vanderplanki.</title>
        <authorList>
            <person name="Yoshida Y."/>
            <person name="Kikawada T."/>
            <person name="Gusev O."/>
        </authorList>
    </citation>
    <scope>NUCLEOTIDE SEQUENCE</scope>
    <source>
        <strain evidence="2">NIAS01</strain>
        <tissue evidence="2">Whole body or cell culture</tissue>
    </source>
</reference>
<feature type="chain" id="PRO_5039930407" description="MD-2-related lipid-recognition domain-containing protein" evidence="1">
    <location>
        <begin position="21"/>
        <end position="188"/>
    </location>
</feature>
<feature type="signal peptide" evidence="1">
    <location>
        <begin position="1"/>
        <end position="20"/>
    </location>
</feature>
<dbReference type="InterPro" id="IPR010512">
    <property type="entry name" value="DUF1091"/>
</dbReference>
<dbReference type="AlphaFoldDB" id="A0A9J6CNK7"/>
<dbReference type="PANTHER" id="PTHR20898">
    <property type="entry name" value="DAEDALUS ON 3-RELATED-RELATED"/>
    <property type="match status" value="1"/>
</dbReference>
<evidence type="ECO:0000313" key="2">
    <source>
        <dbReference type="EMBL" id="KAG5683500.1"/>
    </source>
</evidence>
<comment type="caution">
    <text evidence="2">The sequence shown here is derived from an EMBL/GenBank/DDBJ whole genome shotgun (WGS) entry which is preliminary data.</text>
</comment>
<dbReference type="EMBL" id="JADBJN010000001">
    <property type="protein sequence ID" value="KAG5683500.1"/>
    <property type="molecule type" value="Genomic_DNA"/>
</dbReference>